<dbReference type="GO" id="GO:0016787">
    <property type="term" value="F:hydrolase activity"/>
    <property type="evidence" value="ECO:0007669"/>
    <property type="project" value="UniProtKB-KW"/>
</dbReference>
<accession>A0A4Z0WI02</accession>
<proteinExistence type="predicted"/>
<dbReference type="InterPro" id="IPR029058">
    <property type="entry name" value="AB_hydrolase_fold"/>
</dbReference>
<organism evidence="2 3">
    <name type="scientific">Natronospirillum operosum</name>
    <dbReference type="NCBI Taxonomy" id="2759953"/>
    <lineage>
        <taxon>Bacteria</taxon>
        <taxon>Pseudomonadati</taxon>
        <taxon>Pseudomonadota</taxon>
        <taxon>Gammaproteobacteria</taxon>
        <taxon>Oceanospirillales</taxon>
        <taxon>Natronospirillaceae</taxon>
        <taxon>Natronospirillum</taxon>
    </lineage>
</organism>
<dbReference type="InterPro" id="IPR050266">
    <property type="entry name" value="AB_hydrolase_sf"/>
</dbReference>
<evidence type="ECO:0000313" key="3">
    <source>
        <dbReference type="Proteomes" id="UP000297475"/>
    </source>
</evidence>
<dbReference type="Proteomes" id="UP000297475">
    <property type="component" value="Unassembled WGS sequence"/>
</dbReference>
<dbReference type="PANTHER" id="PTHR43798:SF33">
    <property type="entry name" value="HYDROLASE, PUTATIVE (AFU_ORTHOLOGUE AFUA_2G14860)-RELATED"/>
    <property type="match status" value="1"/>
</dbReference>
<name>A0A4Z0WI02_9GAMM</name>
<dbReference type="Pfam" id="PF00561">
    <property type="entry name" value="Abhydrolase_1"/>
    <property type="match status" value="1"/>
</dbReference>
<dbReference type="PRINTS" id="PR00111">
    <property type="entry name" value="ABHYDROLASE"/>
</dbReference>
<dbReference type="InterPro" id="IPR000073">
    <property type="entry name" value="AB_hydrolase_1"/>
</dbReference>
<comment type="caution">
    <text evidence="2">The sequence shown here is derived from an EMBL/GenBank/DDBJ whole genome shotgun (WGS) entry which is preliminary data.</text>
</comment>
<feature type="domain" description="AB hydrolase-1" evidence="1">
    <location>
        <begin position="26"/>
        <end position="254"/>
    </location>
</feature>
<reference evidence="2 3" key="1">
    <citation type="submission" date="2019-04" db="EMBL/GenBank/DDBJ databases">
        <title>Natronospirillum operosus gen. nov., sp. nov., a haloalkaliphilic satellite isolated from decaying biomass of laboratory culture of cyanobacterium Geitlerinema sp. and proposal of Natronospirillaceae fam. nov. and Saccharospirillaceae fam. nov.</title>
        <authorList>
            <person name="Kevbrin V."/>
            <person name="Boltyanskaya Y."/>
            <person name="Koziaeva V."/>
            <person name="Grouzdev D.S."/>
            <person name="Park M."/>
            <person name="Cho J."/>
        </authorList>
    </citation>
    <scope>NUCLEOTIDE SEQUENCE [LARGE SCALE GENOMIC DNA]</scope>
    <source>
        <strain evidence="2 3">G-116</strain>
    </source>
</reference>
<dbReference type="AlphaFoldDB" id="A0A4Z0WI02"/>
<dbReference type="RefSeq" id="WP_135482817.1">
    <property type="nucleotide sequence ID" value="NZ_SRMF01000002.1"/>
</dbReference>
<dbReference type="OrthoDB" id="9779853at2"/>
<protein>
    <submittedName>
        <fullName evidence="2">Alpha/beta hydrolase</fullName>
    </submittedName>
</protein>
<dbReference type="PANTHER" id="PTHR43798">
    <property type="entry name" value="MONOACYLGLYCEROL LIPASE"/>
    <property type="match status" value="1"/>
</dbReference>
<dbReference type="EMBL" id="SRMF01000002">
    <property type="protein sequence ID" value="TGG94250.1"/>
    <property type="molecule type" value="Genomic_DNA"/>
</dbReference>
<gene>
    <name evidence="2" type="ORF">E4656_08785</name>
</gene>
<sequence>MKMIALSLASGTQAYCEWPAQQAAAPTVVMLHGISSGSGSWQPLVRHLGDHRLLAWDAPGYGISRILAASEPTAADYAERLECWLAAMNIEHCILLGHSLGAMMATAYVARYPQRVQGLILADPAEGYRHAGTEEQVRVYQSRWPELERQGTVAYAEGRAPRLLRAGTEAANLERVRAEMGKLNVEGFRRANWMLAHDALADYLPLPAGLPGVVLCGAEDAITPPAGAQALAARLGLPYRSIEAAGHASYIDNPSGFAAAVRELSGQVARTETMALGG</sequence>
<keyword evidence="2" id="KW-0378">Hydrolase</keyword>
<keyword evidence="3" id="KW-1185">Reference proteome</keyword>
<evidence type="ECO:0000313" key="2">
    <source>
        <dbReference type="EMBL" id="TGG94250.1"/>
    </source>
</evidence>
<dbReference type="SUPFAM" id="SSF53474">
    <property type="entry name" value="alpha/beta-Hydrolases"/>
    <property type="match status" value="1"/>
</dbReference>
<evidence type="ECO:0000259" key="1">
    <source>
        <dbReference type="Pfam" id="PF00561"/>
    </source>
</evidence>
<dbReference type="Gene3D" id="3.40.50.1820">
    <property type="entry name" value="alpha/beta hydrolase"/>
    <property type="match status" value="1"/>
</dbReference>
<dbReference type="GO" id="GO:0016020">
    <property type="term" value="C:membrane"/>
    <property type="evidence" value="ECO:0007669"/>
    <property type="project" value="TreeGrafter"/>
</dbReference>